<dbReference type="AlphaFoldDB" id="A0A2A2TB06"/>
<keyword evidence="3" id="KW-1185">Reference proteome</keyword>
<keyword evidence="1" id="KW-0812">Transmembrane</keyword>
<comment type="caution">
    <text evidence="2">The sequence shown here is derived from an EMBL/GenBank/DDBJ whole genome shotgun (WGS) entry which is preliminary data.</text>
</comment>
<dbReference type="EMBL" id="NTFS01000513">
    <property type="protein sequence ID" value="PAX49844.1"/>
    <property type="molecule type" value="Genomic_DNA"/>
</dbReference>
<dbReference type="RefSeq" id="WP_095724673.1">
    <property type="nucleotide sequence ID" value="NZ_NTFS01000513.1"/>
</dbReference>
<accession>A0A2A2TB06</accession>
<gene>
    <name evidence="2" type="ORF">CK510_27455</name>
</gene>
<keyword evidence="1" id="KW-1133">Transmembrane helix</keyword>
<evidence type="ECO:0000256" key="1">
    <source>
        <dbReference type="SAM" id="Phobius"/>
    </source>
</evidence>
<sequence>DSIKINALSYIIDNLKTHPTLALLVLNYSRFDTINSQIIKESNFNIQQEEVHNNARKFIEEEIKYNIFGFGFMTSQIYRTDAVRMALQKWQNSFDNLESQVFWGAYSGLQGSVKFSRDVFVEYTCETNGLSNKKVWFKVHYSDLPRVYIKLREIGYSKKFCQQLIIHHFTKENTLRRLIGGIRRFPIMGLKTAIPYLILVIKTFAESVLSLFISLFSLRFGG</sequence>
<dbReference type="GO" id="GO:0016740">
    <property type="term" value="F:transferase activity"/>
    <property type="evidence" value="ECO:0007669"/>
    <property type="project" value="UniProtKB-KW"/>
</dbReference>
<keyword evidence="1" id="KW-0472">Membrane</keyword>
<name>A0A2A2TB06_9CYAN</name>
<feature type="transmembrane region" description="Helical" evidence="1">
    <location>
        <begin position="193"/>
        <end position="216"/>
    </location>
</feature>
<protein>
    <submittedName>
        <fullName evidence="2">Glycosyltransferase</fullName>
    </submittedName>
</protein>
<feature type="non-terminal residue" evidence="2">
    <location>
        <position position="1"/>
    </location>
</feature>
<organism evidence="2 3">
    <name type="scientific">Brunnivagina elsteri CCALA 953</name>
    <dbReference type="NCBI Taxonomy" id="987040"/>
    <lineage>
        <taxon>Bacteria</taxon>
        <taxon>Bacillati</taxon>
        <taxon>Cyanobacteriota</taxon>
        <taxon>Cyanophyceae</taxon>
        <taxon>Nostocales</taxon>
        <taxon>Calotrichaceae</taxon>
        <taxon>Brunnivagina</taxon>
    </lineage>
</organism>
<evidence type="ECO:0000313" key="2">
    <source>
        <dbReference type="EMBL" id="PAX49844.1"/>
    </source>
</evidence>
<dbReference type="Proteomes" id="UP000218238">
    <property type="component" value="Unassembled WGS sequence"/>
</dbReference>
<keyword evidence="2" id="KW-0808">Transferase</keyword>
<evidence type="ECO:0000313" key="3">
    <source>
        <dbReference type="Proteomes" id="UP000218238"/>
    </source>
</evidence>
<dbReference type="OrthoDB" id="508564at2"/>
<reference evidence="2 3" key="1">
    <citation type="submission" date="2017-08" db="EMBL/GenBank/DDBJ databases">
        <title>Draft genome sequence of filamentous cyanobacterium Calothrix elsteri CCALA 953.</title>
        <authorList>
            <person name="Gagunashvili A.N."/>
            <person name="Elster J."/>
            <person name="Andresson O.S."/>
        </authorList>
    </citation>
    <scope>NUCLEOTIDE SEQUENCE [LARGE SCALE GENOMIC DNA]</scope>
    <source>
        <strain evidence="2 3">CCALA 953</strain>
    </source>
</reference>
<proteinExistence type="predicted"/>